<dbReference type="EMBL" id="WTVG01000060">
    <property type="protein sequence ID" value="NMG26231.1"/>
    <property type="molecule type" value="Genomic_DNA"/>
</dbReference>
<evidence type="ECO:0000313" key="1">
    <source>
        <dbReference type="EMBL" id="NMG26231.1"/>
    </source>
</evidence>
<proteinExistence type="predicted"/>
<sequence>MKEFSSSSNALAAAPIPELFRQLFGISGSKDILPDVLNDLIERGRIHRVVEDGRVPSLLRIIDLAPGRSGRDMTREPILSEADKQAAQTRKIERYFDPVLEEIVGADDLVPQPQDANHFCVPAEPFLMHPPTYWVERELRAELHDDVKVYTAAAELVGHRWRCSEAELFLKDGELSVECGEARESEYLRGLSQRVRRSWLLPSSLDGSMHSRVEEGAEFSIHCQLPLSLDGLVLTRGLPETVRAGLVMPPSVVLVGLDLAADTTEPTLIPASAEGRAMQVVYPRNDNPGIAGIFLSNEGREYLRLPVTWEGLHAEIGVFRATQGLQQDGSVWRDVITALEAECRYSDVPEIFVLPAFWLDPADFWRSLSERSGSESNGRTWMAGIVGALRKLPSSVLETLLEALFRDRRLDQLSRAHPELADLDPTAKALVSRKQRGTHGAAAVPRSCERVIAFDTSSFIQFDQLVDHLLPTDFLVFPQAVAGEVERKKGQHEDFRIISRRNLRAIRRLPEDRWAAPFHDYSFLAPSDIQNVDGQIIATLVPYSQAGSKVILVTQDGDFVARCKPYGIESMTAEMFMGHPKAQRKGAEQ</sequence>
<evidence type="ECO:0008006" key="3">
    <source>
        <dbReference type="Google" id="ProtNLM"/>
    </source>
</evidence>
<accession>A0ABX1PQZ3</accession>
<comment type="caution">
    <text evidence="1">The sequence shown here is derived from an EMBL/GenBank/DDBJ whole genome shotgun (WGS) entry which is preliminary data.</text>
</comment>
<gene>
    <name evidence="1" type="ORF">GO606_16215</name>
</gene>
<reference evidence="1" key="1">
    <citation type="submission" date="2019-12" db="EMBL/GenBank/DDBJ databases">
        <title>Comparative genomics gives insights into the taxonomy of the Azoarcus-Aromatoleum group and reveals separate origins of nif in the plant-associated Azoarcus and non-plant-associated Aromatoleum sub-groups.</title>
        <authorList>
            <person name="Lafos M."/>
            <person name="Maluk M."/>
            <person name="Batista M."/>
            <person name="Junghare M."/>
            <person name="Carmona M."/>
            <person name="Faoro H."/>
            <person name="Cruz L.M."/>
            <person name="Battistoni F."/>
            <person name="De Souza E."/>
            <person name="Pedrosa F."/>
            <person name="Chen W.-M."/>
            <person name="Poole P.S."/>
            <person name="Dixon R.A."/>
            <person name="James E.K."/>
        </authorList>
    </citation>
    <scope>NUCLEOTIDE SEQUENCE</scope>
    <source>
        <strain evidence="1">LuFRes1</strain>
    </source>
</reference>
<dbReference type="RefSeq" id="WP_169119560.1">
    <property type="nucleotide sequence ID" value="NZ_WTVG02000040.1"/>
</dbReference>
<keyword evidence="2" id="KW-1185">Reference proteome</keyword>
<protein>
    <recommendedName>
        <fullName evidence="3">PIN domain-containing protein</fullName>
    </recommendedName>
</protein>
<evidence type="ECO:0000313" key="2">
    <source>
        <dbReference type="Proteomes" id="UP000615989"/>
    </source>
</evidence>
<organism evidence="1 2">
    <name type="scientific">Aromatoleum anaerobium</name>
    <dbReference type="NCBI Taxonomy" id="182180"/>
    <lineage>
        <taxon>Bacteria</taxon>
        <taxon>Pseudomonadati</taxon>
        <taxon>Pseudomonadota</taxon>
        <taxon>Betaproteobacteria</taxon>
        <taxon>Rhodocyclales</taxon>
        <taxon>Rhodocyclaceae</taxon>
        <taxon>Aromatoleum</taxon>
    </lineage>
</organism>
<dbReference type="Proteomes" id="UP000615989">
    <property type="component" value="Unassembled WGS sequence"/>
</dbReference>
<name>A0ABX1PQZ3_9RHOO</name>